<gene>
    <name evidence="1" type="ORF">B7727_07855</name>
</gene>
<evidence type="ECO:0000313" key="2">
    <source>
        <dbReference type="Proteomes" id="UP000193958"/>
    </source>
</evidence>
<accession>A0A1X1G4I1</accession>
<evidence type="ECO:0008006" key="3">
    <source>
        <dbReference type="Google" id="ProtNLM"/>
    </source>
</evidence>
<comment type="caution">
    <text evidence="1">The sequence shown here is derived from an EMBL/GenBank/DDBJ whole genome shotgun (WGS) entry which is preliminary data.</text>
</comment>
<organism evidence="1 2">
    <name type="scientific">Streptococcus oralis subsp. tigurinus</name>
    <dbReference type="NCBI Taxonomy" id="1077464"/>
    <lineage>
        <taxon>Bacteria</taxon>
        <taxon>Bacillati</taxon>
        <taxon>Bacillota</taxon>
        <taxon>Bacilli</taxon>
        <taxon>Lactobacillales</taxon>
        <taxon>Streptococcaceae</taxon>
        <taxon>Streptococcus</taxon>
    </lineage>
</organism>
<dbReference type="RefSeq" id="WP_084921209.1">
    <property type="nucleotide sequence ID" value="NZ_NCUE01000019.1"/>
</dbReference>
<reference evidence="1 2" key="1">
    <citation type="journal article" date="2016" name="Eur. J. Clin. Microbiol. Infect. Dis.">
        <title>Whole genome sequencing as a tool for phylogenetic analysis of clinical strains of Mitis group streptococci.</title>
        <authorList>
            <person name="Rasmussen L.H."/>
            <person name="Dargis R."/>
            <person name="Hojholt K."/>
            <person name="Christensen J.J."/>
            <person name="Skovgaard O."/>
            <person name="Justesen U.S."/>
            <person name="Rosenvinge F.S."/>
            <person name="Moser C."/>
            <person name="Lukjancenko O."/>
            <person name="Rasmussen S."/>
            <person name="Nielsen X.C."/>
        </authorList>
    </citation>
    <scope>NUCLEOTIDE SEQUENCE [LARGE SCALE GENOMIC DNA]</scope>
    <source>
        <strain evidence="1 2">B_003802_10</strain>
    </source>
</reference>
<dbReference type="Proteomes" id="UP000193958">
    <property type="component" value="Unassembled WGS sequence"/>
</dbReference>
<dbReference type="EMBL" id="NCUE01000019">
    <property type="protein sequence ID" value="ORO41735.1"/>
    <property type="molecule type" value="Genomic_DNA"/>
</dbReference>
<name>A0A1X1G4I1_STROR</name>
<sequence length="67" mass="7403">MKSKRWVIFIAVVGLLALVTISVVKNGHCKNGERCRGVQDFSKSSLPFLRSNDIASSLLVEKVRNGE</sequence>
<proteinExistence type="predicted"/>
<protein>
    <recommendedName>
        <fullName evidence="3">Enoyl-CoA hydratase</fullName>
    </recommendedName>
</protein>
<evidence type="ECO:0000313" key="1">
    <source>
        <dbReference type="EMBL" id="ORO41735.1"/>
    </source>
</evidence>
<dbReference type="AlphaFoldDB" id="A0A1X1G4I1"/>